<reference evidence="2 3" key="1">
    <citation type="submission" date="2022-11" db="EMBL/GenBank/DDBJ databases">
        <title>Minimal conservation of predation-associated metabolite biosynthetic gene clusters underscores biosynthetic potential of Myxococcota including descriptions for ten novel species: Archangium lansinium sp. nov., Myxococcus landrumus sp. nov., Nannocystis bai.</title>
        <authorList>
            <person name="Ahearne A."/>
            <person name="Stevens C."/>
            <person name="Dowd S."/>
        </authorList>
    </citation>
    <scope>NUCLEOTIDE SEQUENCE [LARGE SCALE GENOMIC DNA]</scope>
    <source>
        <strain evidence="2 3">BB15-2</strain>
    </source>
</reference>
<sequence>MSGRDSHSEDPRGPRPLRPHVAPADDHDGSLDLGAAVADPGLSGLLRRGVKAAIARWAVLRRPAAEWPRPQDEARHAWDGRPHFAEEFVFAGVQSELGVIARLEWLPGRDAHRVWLTLLTPTAVYSLPGGQALLRGDGERGWSVGGLSFDCVEPLRTWTLRYRGALDVHDPRGRPVRPAGDAPAESIEARLDLTFLAGLLPFVPGADDDPDLLARQLGAAAWDTRLLRAVRRHPLRGYVQAGDLHGTVTLGGDLRAFGGAAIRVHNWGVRDWGASDAAMQCFAAVGPLRTWVHTARFPWVSLSGGFVQRPGGVVPIRDLGVTQERRPGRAPARTGLTVEAPGGPLALEAETVAELPLDMDGRGHLDIALVRVRAGGERPPARGDGPRLVSGPARPHEEPHGWGLCFNQRRLLPRPTPRTP</sequence>
<evidence type="ECO:0000256" key="1">
    <source>
        <dbReference type="SAM" id="MobiDB-lite"/>
    </source>
</evidence>
<proteinExistence type="predicted"/>
<dbReference type="EMBL" id="JAQNDL010000002">
    <property type="protein sequence ID" value="MDC0719370.1"/>
    <property type="molecule type" value="Genomic_DNA"/>
</dbReference>
<evidence type="ECO:0008006" key="4">
    <source>
        <dbReference type="Google" id="ProtNLM"/>
    </source>
</evidence>
<feature type="compositionally biased region" description="Basic and acidic residues" evidence="1">
    <location>
        <begin position="376"/>
        <end position="385"/>
    </location>
</feature>
<accession>A0ABT5E0L7</accession>
<keyword evidence="3" id="KW-1185">Reference proteome</keyword>
<protein>
    <recommendedName>
        <fullName evidence="4">DUF2804 family protein</fullName>
    </recommendedName>
</protein>
<comment type="caution">
    <text evidence="2">The sequence shown here is derived from an EMBL/GenBank/DDBJ whole genome shotgun (WGS) entry which is preliminary data.</text>
</comment>
<evidence type="ECO:0000313" key="3">
    <source>
        <dbReference type="Proteomes" id="UP001221686"/>
    </source>
</evidence>
<dbReference type="PANTHER" id="PTHR34717">
    <property type="entry name" value="EG:BACR7A4.20 PROTEIN"/>
    <property type="match status" value="1"/>
</dbReference>
<feature type="compositionally biased region" description="Basic and acidic residues" evidence="1">
    <location>
        <begin position="1"/>
        <end position="13"/>
    </location>
</feature>
<name>A0ABT5E0L7_9BACT</name>
<evidence type="ECO:0000313" key="2">
    <source>
        <dbReference type="EMBL" id="MDC0719370.1"/>
    </source>
</evidence>
<feature type="region of interest" description="Disordered" evidence="1">
    <location>
        <begin position="376"/>
        <end position="402"/>
    </location>
</feature>
<organism evidence="2 3">
    <name type="scientific">Nannocystis bainbridge</name>
    <dbReference type="NCBI Taxonomy" id="2995303"/>
    <lineage>
        <taxon>Bacteria</taxon>
        <taxon>Pseudomonadati</taxon>
        <taxon>Myxococcota</taxon>
        <taxon>Polyangia</taxon>
        <taxon>Nannocystales</taxon>
        <taxon>Nannocystaceae</taxon>
        <taxon>Nannocystis</taxon>
    </lineage>
</organism>
<dbReference type="RefSeq" id="WP_272087880.1">
    <property type="nucleotide sequence ID" value="NZ_JAQNDL010000002.1"/>
</dbReference>
<dbReference type="Proteomes" id="UP001221686">
    <property type="component" value="Unassembled WGS sequence"/>
</dbReference>
<feature type="region of interest" description="Disordered" evidence="1">
    <location>
        <begin position="1"/>
        <end position="32"/>
    </location>
</feature>
<gene>
    <name evidence="2" type="ORF">POL25_20865</name>
</gene>
<dbReference type="PANTHER" id="PTHR34717:SF1">
    <property type="entry name" value="EG:BACR7A4.20 PROTEIN"/>
    <property type="match status" value="1"/>
</dbReference>